<evidence type="ECO:0000313" key="2">
    <source>
        <dbReference type="EMBL" id="ANY68936.1"/>
    </source>
</evidence>
<name>A0A1B2DMK6_9BACL</name>
<organism evidence="2">
    <name type="scientific">Paenibacillus sp. BIHB 4019</name>
    <dbReference type="NCBI Taxonomy" id="1870819"/>
    <lineage>
        <taxon>Bacteria</taxon>
        <taxon>Bacillati</taxon>
        <taxon>Bacillota</taxon>
        <taxon>Bacilli</taxon>
        <taxon>Bacillales</taxon>
        <taxon>Paenibacillaceae</taxon>
        <taxon>Paenibacillus</taxon>
    </lineage>
</organism>
<dbReference type="Pfam" id="PF00395">
    <property type="entry name" value="SLH"/>
    <property type="match status" value="2"/>
</dbReference>
<proteinExistence type="predicted"/>
<reference evidence="2" key="1">
    <citation type="submission" date="2016-08" db="EMBL/GenBank/DDBJ databases">
        <title>Complete Genome Seqeunce of Paenibacillus sp. BIHB 4019 from tea rhizoplane.</title>
        <authorList>
            <person name="Thakur R."/>
            <person name="Swarnkar M.K."/>
            <person name="Gulati A."/>
        </authorList>
    </citation>
    <scope>NUCLEOTIDE SEQUENCE [LARGE SCALE GENOMIC DNA]</scope>
    <source>
        <strain evidence="2">BIHB4019</strain>
    </source>
</reference>
<dbReference type="EMBL" id="CP016808">
    <property type="protein sequence ID" value="ANY68936.1"/>
    <property type="molecule type" value="Genomic_DNA"/>
</dbReference>
<dbReference type="PROSITE" id="PS51272">
    <property type="entry name" value="SLH"/>
    <property type="match status" value="2"/>
</dbReference>
<evidence type="ECO:0000259" key="1">
    <source>
        <dbReference type="PROSITE" id="PS51272"/>
    </source>
</evidence>
<gene>
    <name evidence="2" type="ORF">BBD42_22465</name>
</gene>
<feature type="domain" description="SLH" evidence="1">
    <location>
        <begin position="175"/>
        <end position="238"/>
    </location>
</feature>
<dbReference type="RefSeq" id="WP_099519991.1">
    <property type="nucleotide sequence ID" value="NZ_CP016808.1"/>
</dbReference>
<sequence>MALSRSSKSIIAGTIAFSILAGPFAVPAPISYAASVSSNPFSDVASNHWAQKHITKLSLQGIINGSNGLFRPADNVTQQEAVLMALRFIGAASEAPADDTVAFPETFVVKSDFKGEVKLAFDKGLLDQAEEYALAASGDQAVGWGQRPATREWVTKLLIRAINQKSTADSLQNAVSSFNDADQIASSYRGYVNAAVSLDLVKGVTAVKFDPKANVNRASLATLFSRAEKLYPVEYAGQATGVLLQSSDTGITIYSKSQSAVYTLSADTVIYRYDSETPIAAKDLVQYANVTVITKSGGAAYVELQDDKPQIKTITGTVGRVLPDQKMLYVWIDNKPVEVYYDDSLILTETSGKTIAISDLKENSAITVTQDTFRTSPKALKITVDQQTGAAVLKGTFISGDASVLTYEDSAGKLNSKFLSSTVEIIIEGIVGPTVGDLIKDVDQLQITTNDQDQITKIEVVNRNVQTLVGAQVESYNADKKFLVVFDSTGTKAYPLYLTDKTRIDNNGIAIKLEDIGTWLTKNRKLTITYSGDKVVSLSIASKYTGKLVSINASSNSVTLSVPGGVDVTVTYSAPTVEVPGIAAASLTDLKVGDTITTVMNVNQDRATLIQVHRPIQYEVRAVNTGTKKVTVVNAQNVQTDLVLSGIDITNEAGSKVAIDTLVPGTLINVSYIGKQITAVKSIVVSYGTVQSVGTNSITLTNENGQTTTVALGQTFLITKGTSASATTSTLATGDRIQLSKNENDVVLVTVAVGQTRTFWQYDATAGQLWTLKTTDADNANYFYVTGSTKLLKDGKTISLQDIKYGDQIIVYAFKNKAVEIVKV</sequence>
<accession>A0A1B2DMK6</accession>
<dbReference type="AlphaFoldDB" id="A0A1B2DMK6"/>
<dbReference type="InterPro" id="IPR001119">
    <property type="entry name" value="SLH_dom"/>
</dbReference>
<feature type="domain" description="SLH" evidence="1">
    <location>
        <begin position="37"/>
        <end position="99"/>
    </location>
</feature>
<protein>
    <recommendedName>
        <fullName evidence="1">SLH domain-containing protein</fullName>
    </recommendedName>
</protein>